<dbReference type="Pfam" id="PF01071">
    <property type="entry name" value="GARS_A"/>
    <property type="match status" value="1"/>
</dbReference>
<dbReference type="AlphaFoldDB" id="A0A9X2L9L2"/>
<keyword evidence="8 13" id="KW-0067">ATP-binding</keyword>
<dbReference type="PROSITE" id="PS00184">
    <property type="entry name" value="GARS"/>
    <property type="match status" value="1"/>
</dbReference>
<dbReference type="InterPro" id="IPR011761">
    <property type="entry name" value="ATP-grasp"/>
</dbReference>
<organism evidence="15 16">
    <name type="scientific">Parvularcula maris</name>
    <dbReference type="NCBI Taxonomy" id="2965077"/>
    <lineage>
        <taxon>Bacteria</taxon>
        <taxon>Pseudomonadati</taxon>
        <taxon>Pseudomonadota</taxon>
        <taxon>Alphaproteobacteria</taxon>
        <taxon>Parvularculales</taxon>
        <taxon>Parvularculaceae</taxon>
        <taxon>Parvularcula</taxon>
    </lineage>
</organism>
<comment type="pathway">
    <text evidence="3 12">Purine metabolism; IMP biosynthesis via de novo pathway; N(1)-(5-phospho-D-ribosyl)glycinamide from 5-phospho-alpha-D-ribose 1-diphosphate: step 2/2.</text>
</comment>
<dbReference type="InterPro" id="IPR020560">
    <property type="entry name" value="PRibGlycinamide_synth_C-dom"/>
</dbReference>
<accession>A0A9X2L9L2</accession>
<dbReference type="EMBL" id="JANIBC010000006">
    <property type="protein sequence ID" value="MCQ8185648.1"/>
    <property type="molecule type" value="Genomic_DNA"/>
</dbReference>
<dbReference type="GO" id="GO:0009113">
    <property type="term" value="P:purine nucleobase biosynthetic process"/>
    <property type="evidence" value="ECO:0007669"/>
    <property type="project" value="InterPro"/>
</dbReference>
<dbReference type="InterPro" id="IPR011054">
    <property type="entry name" value="Rudment_hybrid_motif"/>
</dbReference>
<dbReference type="Gene3D" id="3.40.50.20">
    <property type="match status" value="1"/>
</dbReference>
<evidence type="ECO:0000256" key="5">
    <source>
        <dbReference type="ARBA" id="ARBA00022598"/>
    </source>
</evidence>
<evidence type="ECO:0000259" key="14">
    <source>
        <dbReference type="PROSITE" id="PS50975"/>
    </source>
</evidence>
<evidence type="ECO:0000256" key="9">
    <source>
        <dbReference type="ARBA" id="ARBA00038345"/>
    </source>
</evidence>
<evidence type="ECO:0000256" key="4">
    <source>
        <dbReference type="ARBA" id="ARBA00013255"/>
    </source>
</evidence>
<dbReference type="InterPro" id="IPR037123">
    <property type="entry name" value="PRibGlycinamide_synth_C_sf"/>
</dbReference>
<dbReference type="Gene3D" id="3.30.1490.20">
    <property type="entry name" value="ATP-grasp fold, A domain"/>
    <property type="match status" value="1"/>
</dbReference>
<evidence type="ECO:0000256" key="6">
    <source>
        <dbReference type="ARBA" id="ARBA00022741"/>
    </source>
</evidence>
<dbReference type="InterPro" id="IPR000115">
    <property type="entry name" value="PRibGlycinamide_synth"/>
</dbReference>
<dbReference type="Gene3D" id="3.90.600.10">
    <property type="entry name" value="Phosphoribosylglycinamide synthetase, C-terminal domain"/>
    <property type="match status" value="1"/>
</dbReference>
<evidence type="ECO:0000256" key="1">
    <source>
        <dbReference type="ARBA" id="ARBA00001936"/>
    </source>
</evidence>
<evidence type="ECO:0000313" key="15">
    <source>
        <dbReference type="EMBL" id="MCQ8185648.1"/>
    </source>
</evidence>
<dbReference type="Pfam" id="PF02843">
    <property type="entry name" value="GARS_C"/>
    <property type="match status" value="1"/>
</dbReference>
<dbReference type="NCBIfam" id="TIGR00877">
    <property type="entry name" value="purD"/>
    <property type="match status" value="1"/>
</dbReference>
<dbReference type="PANTHER" id="PTHR43472">
    <property type="entry name" value="PHOSPHORIBOSYLAMINE--GLYCINE LIGASE"/>
    <property type="match status" value="1"/>
</dbReference>
<comment type="cofactor">
    <cofactor evidence="1">
        <name>Mn(2+)</name>
        <dbReference type="ChEBI" id="CHEBI:29035"/>
    </cofactor>
</comment>
<dbReference type="InterPro" id="IPR020561">
    <property type="entry name" value="PRibGlycinamid_synth_ATP-grasp"/>
</dbReference>
<proteinExistence type="inferred from homology"/>
<dbReference type="InterPro" id="IPR020559">
    <property type="entry name" value="PRibGlycinamide_synth_CS"/>
</dbReference>
<name>A0A9X2L9L2_9PROT</name>
<dbReference type="InterPro" id="IPR016185">
    <property type="entry name" value="PreATP-grasp_dom_sf"/>
</dbReference>
<dbReference type="GO" id="GO:0005524">
    <property type="term" value="F:ATP binding"/>
    <property type="evidence" value="ECO:0007669"/>
    <property type="project" value="UniProtKB-UniRule"/>
</dbReference>
<evidence type="ECO:0000256" key="11">
    <source>
        <dbReference type="ARBA" id="ARBA00042864"/>
    </source>
</evidence>
<dbReference type="PROSITE" id="PS50975">
    <property type="entry name" value="ATP_GRASP"/>
    <property type="match status" value="1"/>
</dbReference>
<dbReference type="HAMAP" id="MF_00138">
    <property type="entry name" value="GARS"/>
    <property type="match status" value="1"/>
</dbReference>
<evidence type="ECO:0000256" key="3">
    <source>
        <dbReference type="ARBA" id="ARBA00005174"/>
    </source>
</evidence>
<gene>
    <name evidence="12 15" type="primary">purD</name>
    <name evidence="15" type="ORF">NOG11_09590</name>
</gene>
<dbReference type="SUPFAM" id="SSF52440">
    <property type="entry name" value="PreATP-grasp domain"/>
    <property type="match status" value="1"/>
</dbReference>
<evidence type="ECO:0000313" key="16">
    <source>
        <dbReference type="Proteomes" id="UP001142610"/>
    </source>
</evidence>
<evidence type="ECO:0000256" key="8">
    <source>
        <dbReference type="ARBA" id="ARBA00022840"/>
    </source>
</evidence>
<sequence length="407" mass="42916">MKILLIGSGGREHALAWKIAQSQLVSRLICAPGNPGMAEVADCLEVADPIAFAREEGIDLVVVGPEQPLAESLADRLEAAGIPCFGPVKAGAMLESSKAFTKEICEAAGAPTARYGHYADAGEAKAALSGYTAPYVIKADGLAAGKGVVIARSLTEAEAAVDELMAVSGSLVIEEFMDGYEVSLFAVTDGESVQRLGLASDYKRAFDGDEGPNTGGMGAISPPRNFTAEQEAEAYRTIIEPCLAELRRRGITYRGVLYAGLMVTNEGSKLVEFNCRFGDPECQLIMRRLRSDIVPSLWGAATGRLAGVGADWKDEAGVLITMAAKGYPGSYEKGSAIGGVKDAAALEDVVVFHAGTKRDGDRLLANGGRVLSVTALGTDLEEARTKVYEAAGRIEWPEGFYRRDIGA</sequence>
<dbReference type="GO" id="GO:0046872">
    <property type="term" value="F:metal ion binding"/>
    <property type="evidence" value="ECO:0007669"/>
    <property type="project" value="InterPro"/>
</dbReference>
<keyword evidence="16" id="KW-1185">Reference proteome</keyword>
<dbReference type="Pfam" id="PF02844">
    <property type="entry name" value="GARS_N"/>
    <property type="match status" value="1"/>
</dbReference>
<evidence type="ECO:0000256" key="2">
    <source>
        <dbReference type="ARBA" id="ARBA00001946"/>
    </source>
</evidence>
<comment type="catalytic activity">
    <reaction evidence="12">
        <text>5-phospho-beta-D-ribosylamine + glycine + ATP = N(1)-(5-phospho-beta-D-ribosyl)glycinamide + ADP + phosphate + H(+)</text>
        <dbReference type="Rhea" id="RHEA:17453"/>
        <dbReference type="ChEBI" id="CHEBI:15378"/>
        <dbReference type="ChEBI" id="CHEBI:30616"/>
        <dbReference type="ChEBI" id="CHEBI:43474"/>
        <dbReference type="ChEBI" id="CHEBI:57305"/>
        <dbReference type="ChEBI" id="CHEBI:58681"/>
        <dbReference type="ChEBI" id="CHEBI:143788"/>
        <dbReference type="ChEBI" id="CHEBI:456216"/>
        <dbReference type="EC" id="6.3.4.13"/>
    </reaction>
</comment>
<dbReference type="Proteomes" id="UP001142610">
    <property type="component" value="Unassembled WGS sequence"/>
</dbReference>
<keyword evidence="7 12" id="KW-0658">Purine biosynthesis</keyword>
<dbReference type="GO" id="GO:0006189">
    <property type="term" value="P:'de novo' IMP biosynthetic process"/>
    <property type="evidence" value="ECO:0007669"/>
    <property type="project" value="UniProtKB-UniRule"/>
</dbReference>
<evidence type="ECO:0000256" key="7">
    <source>
        <dbReference type="ARBA" id="ARBA00022755"/>
    </source>
</evidence>
<evidence type="ECO:0000256" key="12">
    <source>
        <dbReference type="HAMAP-Rule" id="MF_00138"/>
    </source>
</evidence>
<dbReference type="PANTHER" id="PTHR43472:SF1">
    <property type="entry name" value="PHOSPHORIBOSYLAMINE--GLYCINE LIGASE, CHLOROPLASTIC"/>
    <property type="match status" value="1"/>
</dbReference>
<dbReference type="SMART" id="SM01210">
    <property type="entry name" value="GARS_C"/>
    <property type="match status" value="1"/>
</dbReference>
<dbReference type="RefSeq" id="WP_256619537.1">
    <property type="nucleotide sequence ID" value="NZ_JANIBC010000006.1"/>
</dbReference>
<keyword evidence="5 12" id="KW-0436">Ligase</keyword>
<dbReference type="InterPro" id="IPR013815">
    <property type="entry name" value="ATP_grasp_subdomain_1"/>
</dbReference>
<dbReference type="SUPFAM" id="SSF51246">
    <property type="entry name" value="Rudiment single hybrid motif"/>
    <property type="match status" value="1"/>
</dbReference>
<protein>
    <recommendedName>
        <fullName evidence="4 12">Phosphoribosylamine--glycine ligase</fullName>
        <ecNumber evidence="4 12">6.3.4.13</ecNumber>
    </recommendedName>
    <alternativeName>
        <fullName evidence="12">GARS</fullName>
    </alternativeName>
    <alternativeName>
        <fullName evidence="11 12">Phosphoribosylglycinamide synthetase</fullName>
    </alternativeName>
    <alternativeName>
        <fullName evidence="10 12">glycinamide ribonucleotide synthetase</fullName>
    </alternativeName>
</protein>
<dbReference type="InterPro" id="IPR020562">
    <property type="entry name" value="PRibGlycinamide_synth_N"/>
</dbReference>
<comment type="similarity">
    <text evidence="9 12">Belongs to the GARS family.</text>
</comment>
<reference evidence="15" key="1">
    <citation type="submission" date="2022-07" db="EMBL/GenBank/DDBJ databases">
        <title>Parvularcula maris sp. nov., an algicidal bacterium isolated from seawater.</title>
        <authorList>
            <person name="Li F."/>
        </authorList>
    </citation>
    <scope>NUCLEOTIDE SEQUENCE</scope>
    <source>
        <strain evidence="15">BGMRC 0090</strain>
    </source>
</reference>
<feature type="domain" description="ATP-grasp" evidence="14">
    <location>
        <begin position="102"/>
        <end position="302"/>
    </location>
</feature>
<comment type="cofactor">
    <cofactor evidence="2">
        <name>Mg(2+)</name>
        <dbReference type="ChEBI" id="CHEBI:18420"/>
    </cofactor>
</comment>
<dbReference type="SMART" id="SM01209">
    <property type="entry name" value="GARS_A"/>
    <property type="match status" value="1"/>
</dbReference>
<evidence type="ECO:0000256" key="13">
    <source>
        <dbReference type="PROSITE-ProRule" id="PRU00409"/>
    </source>
</evidence>
<dbReference type="EC" id="6.3.4.13" evidence="4 12"/>
<evidence type="ECO:0000256" key="10">
    <source>
        <dbReference type="ARBA" id="ARBA00042242"/>
    </source>
</evidence>
<dbReference type="SUPFAM" id="SSF56059">
    <property type="entry name" value="Glutathione synthetase ATP-binding domain-like"/>
    <property type="match status" value="1"/>
</dbReference>
<dbReference type="GO" id="GO:0004637">
    <property type="term" value="F:phosphoribosylamine-glycine ligase activity"/>
    <property type="evidence" value="ECO:0007669"/>
    <property type="project" value="UniProtKB-UniRule"/>
</dbReference>
<comment type="caution">
    <text evidence="15">The sequence shown here is derived from an EMBL/GenBank/DDBJ whole genome shotgun (WGS) entry which is preliminary data.</text>
</comment>
<dbReference type="Gene3D" id="3.30.470.20">
    <property type="entry name" value="ATP-grasp fold, B domain"/>
    <property type="match status" value="1"/>
</dbReference>
<keyword evidence="6 13" id="KW-0547">Nucleotide-binding</keyword>